<keyword evidence="4" id="KW-1185">Reference proteome</keyword>
<evidence type="ECO:0000313" key="3">
    <source>
        <dbReference type="EMBL" id="MFC6237351.1"/>
    </source>
</evidence>
<comment type="caution">
    <text evidence="3">The sequence shown here is derived from an EMBL/GenBank/DDBJ whole genome shotgun (WGS) entry which is preliminary data.</text>
</comment>
<dbReference type="RefSeq" id="WP_386764575.1">
    <property type="nucleotide sequence ID" value="NZ_JBHSTI010000008.1"/>
</dbReference>
<dbReference type="Proteomes" id="UP001596138">
    <property type="component" value="Unassembled WGS sequence"/>
</dbReference>
<keyword evidence="2" id="KW-0472">Membrane</keyword>
<feature type="transmembrane region" description="Helical" evidence="2">
    <location>
        <begin position="30"/>
        <end position="50"/>
    </location>
</feature>
<sequence length="101" mass="10686">MNHLWLLAAAVSPSPSPSSTEPAIDPDRVSPGILGFLAVVFLALAMVVIWKSMNKQLTGIDFDENDTENPRYTRKKAERAAQRAAAEGALPTGDAPGAPDA</sequence>
<evidence type="ECO:0000256" key="2">
    <source>
        <dbReference type="SAM" id="Phobius"/>
    </source>
</evidence>
<evidence type="ECO:0000313" key="4">
    <source>
        <dbReference type="Proteomes" id="UP001596138"/>
    </source>
</evidence>
<organism evidence="3 4">
    <name type="scientific">Longivirga aurantiaca</name>
    <dbReference type="NCBI Taxonomy" id="1837743"/>
    <lineage>
        <taxon>Bacteria</taxon>
        <taxon>Bacillati</taxon>
        <taxon>Actinomycetota</taxon>
        <taxon>Actinomycetes</taxon>
        <taxon>Sporichthyales</taxon>
        <taxon>Sporichthyaceae</taxon>
        <taxon>Longivirga</taxon>
    </lineage>
</organism>
<evidence type="ECO:0008006" key="5">
    <source>
        <dbReference type="Google" id="ProtNLM"/>
    </source>
</evidence>
<evidence type="ECO:0000256" key="1">
    <source>
        <dbReference type="SAM" id="MobiDB-lite"/>
    </source>
</evidence>
<protein>
    <recommendedName>
        <fullName evidence="5">Cbb3-type cytochrome oxidase component FixQ</fullName>
    </recommendedName>
</protein>
<proteinExistence type="predicted"/>
<name>A0ABW1SY37_9ACTN</name>
<dbReference type="EMBL" id="JBHSTI010000008">
    <property type="protein sequence ID" value="MFC6237351.1"/>
    <property type="molecule type" value="Genomic_DNA"/>
</dbReference>
<feature type="region of interest" description="Disordered" evidence="1">
    <location>
        <begin position="59"/>
        <end position="101"/>
    </location>
</feature>
<accession>A0ABW1SY37</accession>
<gene>
    <name evidence="3" type="ORF">ACFQGU_05650</name>
</gene>
<reference evidence="4" key="1">
    <citation type="journal article" date="2019" name="Int. J. Syst. Evol. Microbiol.">
        <title>The Global Catalogue of Microorganisms (GCM) 10K type strain sequencing project: providing services to taxonomists for standard genome sequencing and annotation.</title>
        <authorList>
            <consortium name="The Broad Institute Genomics Platform"/>
            <consortium name="The Broad Institute Genome Sequencing Center for Infectious Disease"/>
            <person name="Wu L."/>
            <person name="Ma J."/>
        </authorList>
    </citation>
    <scope>NUCLEOTIDE SEQUENCE [LARGE SCALE GENOMIC DNA]</scope>
    <source>
        <strain evidence="4">CGMCC 4.7317</strain>
    </source>
</reference>
<keyword evidence="2" id="KW-1133">Transmembrane helix</keyword>
<keyword evidence="2" id="KW-0812">Transmembrane</keyword>